<feature type="compositionally biased region" description="Basic and acidic residues" evidence="1">
    <location>
        <begin position="220"/>
        <end position="235"/>
    </location>
</feature>
<keyword evidence="4" id="KW-1185">Reference proteome</keyword>
<dbReference type="InterPro" id="IPR053920">
    <property type="entry name" value="Treslin_STD"/>
</dbReference>
<dbReference type="GO" id="GO:0033314">
    <property type="term" value="P:mitotic DNA replication checkpoint signaling"/>
    <property type="evidence" value="ECO:0007669"/>
    <property type="project" value="InterPro"/>
</dbReference>
<reference evidence="3" key="1">
    <citation type="submission" date="2023-03" db="EMBL/GenBank/DDBJ databases">
        <authorList>
            <person name="Steffen K."/>
            <person name="Cardenas P."/>
        </authorList>
    </citation>
    <scope>NUCLEOTIDE SEQUENCE</scope>
</reference>
<dbReference type="GO" id="GO:0010212">
    <property type="term" value="P:response to ionizing radiation"/>
    <property type="evidence" value="ECO:0007669"/>
    <property type="project" value="InterPro"/>
</dbReference>
<organism evidence="3 4">
    <name type="scientific">Geodia barretti</name>
    <name type="common">Barrett's horny sponge</name>
    <dbReference type="NCBI Taxonomy" id="519541"/>
    <lineage>
        <taxon>Eukaryota</taxon>
        <taxon>Metazoa</taxon>
        <taxon>Porifera</taxon>
        <taxon>Demospongiae</taxon>
        <taxon>Heteroscleromorpha</taxon>
        <taxon>Tetractinellida</taxon>
        <taxon>Astrophorina</taxon>
        <taxon>Geodiidae</taxon>
        <taxon>Geodia</taxon>
    </lineage>
</organism>
<proteinExistence type="predicted"/>
<evidence type="ECO:0000313" key="4">
    <source>
        <dbReference type="Proteomes" id="UP001174909"/>
    </source>
</evidence>
<dbReference type="EMBL" id="CASHTH010002599">
    <property type="protein sequence ID" value="CAI8032389.1"/>
    <property type="molecule type" value="Genomic_DNA"/>
</dbReference>
<gene>
    <name evidence="3" type="ORF">GBAR_LOCUS18319</name>
</gene>
<dbReference type="Proteomes" id="UP001174909">
    <property type="component" value="Unassembled WGS sequence"/>
</dbReference>
<evidence type="ECO:0000259" key="2">
    <source>
        <dbReference type="Pfam" id="PF21855"/>
    </source>
</evidence>
<feature type="non-terminal residue" evidence="3">
    <location>
        <position position="1"/>
    </location>
</feature>
<sequence>MAAGYMKVIKSCSDCLQLQEWVANNLCNVQVEVVYLLPKVSKFLLLNAEQLEQKYAKGLNNNEEKMTEYLLQVLLRLEVNHIAVGQLKDLDINILATEVTHLLRKISLMAKPSFLGQLMKEVILPNYSATCQKMLLSVYEELLLPVPVELGGSRLGSPQREDAKADSVSSNDDERSVGQQLVNDVSSAPVKTVTMHSFMRHASFQDQRQIIMPAQKPKWKKEEAKDSKDIGRRVDLSPVASRNKDSAEQTSVQAPRSVCRTLFKRSMSLNVDIGCKRQCDEDQNDTSAKRNKDVVHAYCRKW</sequence>
<dbReference type="GO" id="GO:0007095">
    <property type="term" value="P:mitotic G2 DNA damage checkpoint signaling"/>
    <property type="evidence" value="ECO:0007669"/>
    <property type="project" value="TreeGrafter"/>
</dbReference>
<dbReference type="GO" id="GO:0030174">
    <property type="term" value="P:regulation of DNA-templated DNA replication initiation"/>
    <property type="evidence" value="ECO:0007669"/>
    <property type="project" value="TreeGrafter"/>
</dbReference>
<accession>A0AA35SMY4</accession>
<dbReference type="PANTHER" id="PTHR21556:SF2">
    <property type="entry name" value="TRESLIN"/>
    <property type="match status" value="1"/>
</dbReference>
<dbReference type="InterPro" id="IPR026153">
    <property type="entry name" value="Treslin"/>
</dbReference>
<dbReference type="AlphaFoldDB" id="A0AA35SMY4"/>
<dbReference type="GO" id="GO:0003682">
    <property type="term" value="F:chromatin binding"/>
    <property type="evidence" value="ECO:0007669"/>
    <property type="project" value="TreeGrafter"/>
</dbReference>
<comment type="caution">
    <text evidence="3">The sequence shown here is derived from an EMBL/GenBank/DDBJ whole genome shotgun (WGS) entry which is preliminary data.</text>
</comment>
<dbReference type="GO" id="GO:0005634">
    <property type="term" value="C:nucleus"/>
    <property type="evidence" value="ECO:0007669"/>
    <property type="project" value="InterPro"/>
</dbReference>
<protein>
    <recommendedName>
        <fullName evidence="2">Treslin STD domain-containing protein</fullName>
    </recommendedName>
</protein>
<evidence type="ECO:0000313" key="3">
    <source>
        <dbReference type="EMBL" id="CAI8032389.1"/>
    </source>
</evidence>
<dbReference type="Pfam" id="PF21855">
    <property type="entry name" value="Treslin_STD"/>
    <property type="match status" value="1"/>
</dbReference>
<evidence type="ECO:0000256" key="1">
    <source>
        <dbReference type="SAM" id="MobiDB-lite"/>
    </source>
</evidence>
<feature type="region of interest" description="Disordered" evidence="1">
    <location>
        <begin position="154"/>
        <end position="180"/>
    </location>
</feature>
<feature type="domain" description="Treslin STD" evidence="2">
    <location>
        <begin position="34"/>
        <end position="142"/>
    </location>
</feature>
<dbReference type="PANTHER" id="PTHR21556">
    <property type="entry name" value="TRESLIN"/>
    <property type="match status" value="1"/>
</dbReference>
<feature type="region of interest" description="Disordered" evidence="1">
    <location>
        <begin position="214"/>
        <end position="253"/>
    </location>
</feature>
<name>A0AA35SMY4_GEOBA</name>
<dbReference type="GO" id="GO:0006260">
    <property type="term" value="P:DNA replication"/>
    <property type="evidence" value="ECO:0007669"/>
    <property type="project" value="InterPro"/>
</dbReference>